<dbReference type="SUPFAM" id="SSF110849">
    <property type="entry name" value="ParB/Sulfiredoxin"/>
    <property type="match status" value="1"/>
</dbReference>
<comment type="caution">
    <text evidence="2">The sequence shown here is derived from an EMBL/GenBank/DDBJ whole genome shotgun (WGS) entry which is preliminary data.</text>
</comment>
<evidence type="ECO:0000313" key="3">
    <source>
        <dbReference type="Proteomes" id="UP000029228"/>
    </source>
</evidence>
<dbReference type="STRING" id="990268.JCM19235_1268"/>
<dbReference type="SMART" id="SM00470">
    <property type="entry name" value="ParB"/>
    <property type="match status" value="1"/>
</dbReference>
<dbReference type="OrthoDB" id="9802051at2"/>
<sequence length="250" mass="28336">MSRNLHFSYEDPRTLKKNTWNPNELTAEAEAKLRKSLEENGHVRPILVRELEDGSLEIVGGEHRNDLSIELGYDEVPVLNLGKISDTQAKKALLLDNSRYGEDEVGKLSALLEEIGTPEELATYMTYTEDDLATLMTSDIETDLGELDELDELSYIDEEDDAPAPTRDLKTHQTMKFKVDVENADMVKESIEHIIKNQGIDDSDALVKSGDALTWLVRDYRERNGLDADTDDMELEEELDDMLALEFDVE</sequence>
<dbReference type="GO" id="GO:0007059">
    <property type="term" value="P:chromosome segregation"/>
    <property type="evidence" value="ECO:0007669"/>
    <property type="project" value="TreeGrafter"/>
</dbReference>
<protein>
    <recommendedName>
        <fullName evidence="1">ParB-like N-terminal domain-containing protein</fullName>
    </recommendedName>
</protein>
<gene>
    <name evidence="2" type="ORF">JCM19235_1268</name>
</gene>
<evidence type="ECO:0000313" key="2">
    <source>
        <dbReference type="EMBL" id="GAL22967.1"/>
    </source>
</evidence>
<dbReference type="Proteomes" id="UP000029228">
    <property type="component" value="Unassembled WGS sequence"/>
</dbReference>
<evidence type="ECO:0000259" key="1">
    <source>
        <dbReference type="SMART" id="SM00470"/>
    </source>
</evidence>
<dbReference type="PANTHER" id="PTHR33375">
    <property type="entry name" value="CHROMOSOME-PARTITIONING PROTEIN PARB-RELATED"/>
    <property type="match status" value="1"/>
</dbReference>
<dbReference type="Gene3D" id="3.90.1530.10">
    <property type="entry name" value="Conserved hypothetical protein from pyrococcus furiosus pfu- 392566-001, ParB domain"/>
    <property type="match status" value="1"/>
</dbReference>
<dbReference type="EMBL" id="BBMR01000017">
    <property type="protein sequence ID" value="GAL22967.1"/>
    <property type="molecule type" value="Genomic_DNA"/>
</dbReference>
<dbReference type="InterPro" id="IPR003115">
    <property type="entry name" value="ParB_N"/>
</dbReference>
<feature type="domain" description="ParB-like N-terminal" evidence="1">
    <location>
        <begin position="8"/>
        <end position="98"/>
    </location>
</feature>
<reference evidence="2 3" key="1">
    <citation type="submission" date="2014-09" db="EMBL/GenBank/DDBJ databases">
        <title>Vibrio maritimus JCM 19235. (C45) whole genome shotgun sequence.</title>
        <authorList>
            <person name="Sawabe T."/>
            <person name="Meirelles P."/>
            <person name="Nakanishi M."/>
            <person name="Sayaka M."/>
            <person name="Hattori M."/>
            <person name="Ohkuma M."/>
        </authorList>
    </citation>
    <scope>NUCLEOTIDE SEQUENCE [LARGE SCALE GENOMIC DNA]</scope>
    <source>
        <strain evidence="3">JCM19235</strain>
    </source>
</reference>
<dbReference type="PANTHER" id="PTHR33375:SF1">
    <property type="entry name" value="CHROMOSOME-PARTITIONING PROTEIN PARB-RELATED"/>
    <property type="match status" value="1"/>
</dbReference>
<keyword evidence="3" id="KW-1185">Reference proteome</keyword>
<dbReference type="InterPro" id="IPR036086">
    <property type="entry name" value="ParB/Sulfiredoxin_sf"/>
</dbReference>
<proteinExistence type="predicted"/>
<dbReference type="GO" id="GO:0005694">
    <property type="term" value="C:chromosome"/>
    <property type="evidence" value="ECO:0007669"/>
    <property type="project" value="TreeGrafter"/>
</dbReference>
<name>A0A090SUG5_9VIBR</name>
<organism evidence="2 3">
    <name type="scientific">Vibrio maritimus</name>
    <dbReference type="NCBI Taxonomy" id="990268"/>
    <lineage>
        <taxon>Bacteria</taxon>
        <taxon>Pseudomonadati</taxon>
        <taxon>Pseudomonadota</taxon>
        <taxon>Gammaproteobacteria</taxon>
        <taxon>Vibrionales</taxon>
        <taxon>Vibrionaceae</taxon>
        <taxon>Vibrio</taxon>
    </lineage>
</organism>
<accession>A0A090SUG5</accession>
<dbReference type="AlphaFoldDB" id="A0A090SUG5"/>
<dbReference type="GO" id="GO:0045881">
    <property type="term" value="P:positive regulation of sporulation resulting in formation of a cellular spore"/>
    <property type="evidence" value="ECO:0007669"/>
    <property type="project" value="TreeGrafter"/>
</dbReference>
<dbReference type="Pfam" id="PF02195">
    <property type="entry name" value="ParB_N"/>
    <property type="match status" value="1"/>
</dbReference>
<dbReference type="InterPro" id="IPR050336">
    <property type="entry name" value="Chromosome_partition/occlusion"/>
</dbReference>